<accession>A0A9D4KRF9</accession>
<evidence type="ECO:0000313" key="2">
    <source>
        <dbReference type="Proteomes" id="UP000828390"/>
    </source>
</evidence>
<dbReference type="AlphaFoldDB" id="A0A9D4KRF9"/>
<name>A0A9D4KRF9_DREPO</name>
<reference evidence="1" key="2">
    <citation type="submission" date="2020-11" db="EMBL/GenBank/DDBJ databases">
        <authorList>
            <person name="McCartney M.A."/>
            <person name="Auch B."/>
            <person name="Kono T."/>
            <person name="Mallez S."/>
            <person name="Becker A."/>
            <person name="Gohl D.M."/>
            <person name="Silverstein K.A.T."/>
            <person name="Koren S."/>
            <person name="Bechman K.B."/>
            <person name="Herman A."/>
            <person name="Abrahante J.E."/>
            <person name="Garbe J."/>
        </authorList>
    </citation>
    <scope>NUCLEOTIDE SEQUENCE</scope>
    <source>
        <strain evidence="1">Duluth1</strain>
        <tissue evidence="1">Whole animal</tissue>
    </source>
</reference>
<protein>
    <submittedName>
        <fullName evidence="1">Uncharacterized protein</fullName>
    </submittedName>
</protein>
<keyword evidence="2" id="KW-1185">Reference proteome</keyword>
<comment type="caution">
    <text evidence="1">The sequence shown here is derived from an EMBL/GenBank/DDBJ whole genome shotgun (WGS) entry which is preliminary data.</text>
</comment>
<dbReference type="EMBL" id="JAIWYP010000003">
    <property type="protein sequence ID" value="KAH3844174.1"/>
    <property type="molecule type" value="Genomic_DNA"/>
</dbReference>
<proteinExistence type="predicted"/>
<organism evidence="1 2">
    <name type="scientific">Dreissena polymorpha</name>
    <name type="common">Zebra mussel</name>
    <name type="synonym">Mytilus polymorpha</name>
    <dbReference type="NCBI Taxonomy" id="45954"/>
    <lineage>
        <taxon>Eukaryota</taxon>
        <taxon>Metazoa</taxon>
        <taxon>Spiralia</taxon>
        <taxon>Lophotrochozoa</taxon>
        <taxon>Mollusca</taxon>
        <taxon>Bivalvia</taxon>
        <taxon>Autobranchia</taxon>
        <taxon>Heteroconchia</taxon>
        <taxon>Euheterodonta</taxon>
        <taxon>Imparidentia</taxon>
        <taxon>Neoheterodontei</taxon>
        <taxon>Myida</taxon>
        <taxon>Dreissenoidea</taxon>
        <taxon>Dreissenidae</taxon>
        <taxon>Dreissena</taxon>
    </lineage>
</organism>
<gene>
    <name evidence="1" type="ORF">DPMN_086429</name>
</gene>
<reference evidence="1" key="1">
    <citation type="journal article" date="2019" name="bioRxiv">
        <title>The Genome of the Zebra Mussel, Dreissena polymorpha: A Resource for Invasive Species Research.</title>
        <authorList>
            <person name="McCartney M.A."/>
            <person name="Auch B."/>
            <person name="Kono T."/>
            <person name="Mallez S."/>
            <person name="Zhang Y."/>
            <person name="Obille A."/>
            <person name="Becker A."/>
            <person name="Abrahante J.E."/>
            <person name="Garbe J."/>
            <person name="Badalamenti J.P."/>
            <person name="Herman A."/>
            <person name="Mangelson H."/>
            <person name="Liachko I."/>
            <person name="Sullivan S."/>
            <person name="Sone E.D."/>
            <person name="Koren S."/>
            <person name="Silverstein K.A.T."/>
            <person name="Beckman K.B."/>
            <person name="Gohl D.M."/>
        </authorList>
    </citation>
    <scope>NUCLEOTIDE SEQUENCE</scope>
    <source>
        <strain evidence="1">Duluth1</strain>
        <tissue evidence="1">Whole animal</tissue>
    </source>
</reference>
<evidence type="ECO:0000313" key="1">
    <source>
        <dbReference type="EMBL" id="KAH3844174.1"/>
    </source>
</evidence>
<dbReference type="Proteomes" id="UP000828390">
    <property type="component" value="Unassembled WGS sequence"/>
</dbReference>
<sequence length="73" mass="8088">MVYLQSCPESESAGLVQCTYSHAQYLCLQVQDGVLTVMPSICDCRSRMVYLQSCPVSVTAGPGWCTYSHTQYL</sequence>